<reference evidence="7 8" key="1">
    <citation type="submission" date="2017-04" db="EMBL/GenBank/DDBJ databases">
        <authorList>
            <person name="Afonso C.L."/>
            <person name="Miller P.J."/>
            <person name="Scott M.A."/>
            <person name="Spackman E."/>
            <person name="Goraichik I."/>
            <person name="Dimitrov K.M."/>
            <person name="Suarez D.L."/>
            <person name="Swayne D.E."/>
        </authorList>
    </citation>
    <scope>NUCLEOTIDE SEQUENCE [LARGE SCALE GENOMIC DNA]</scope>
</reference>
<accession>A0A1X7R6I9</accession>
<dbReference type="Gene3D" id="3.40.640.10">
    <property type="entry name" value="Type I PLP-dependent aspartate aminotransferase-like (Major domain)"/>
    <property type="match status" value="1"/>
</dbReference>
<dbReference type="STRING" id="1789683.A0A1X7R6I9"/>
<organism evidence="7 8">
    <name type="scientific">Maudiozyma saulgeensis</name>
    <dbReference type="NCBI Taxonomy" id="1789683"/>
    <lineage>
        <taxon>Eukaryota</taxon>
        <taxon>Fungi</taxon>
        <taxon>Dikarya</taxon>
        <taxon>Ascomycota</taxon>
        <taxon>Saccharomycotina</taxon>
        <taxon>Saccharomycetes</taxon>
        <taxon>Saccharomycetales</taxon>
        <taxon>Saccharomycetaceae</taxon>
        <taxon>Maudiozyma</taxon>
    </lineage>
</organism>
<name>A0A1X7R6I9_9SACH</name>
<evidence type="ECO:0000256" key="3">
    <source>
        <dbReference type="ARBA" id="ARBA00022576"/>
    </source>
</evidence>
<keyword evidence="3 7" id="KW-0032">Aminotransferase</keyword>
<dbReference type="AlphaFoldDB" id="A0A1X7R6I9"/>
<dbReference type="GO" id="GO:0030170">
    <property type="term" value="F:pyridoxal phosphate binding"/>
    <property type="evidence" value="ECO:0007669"/>
    <property type="project" value="InterPro"/>
</dbReference>
<keyword evidence="4 7" id="KW-0808">Transferase</keyword>
<comment type="similarity">
    <text evidence="2">Belongs to the class-I pyridoxal-phosphate-dependent aminotransferase family.</text>
</comment>
<evidence type="ECO:0000256" key="4">
    <source>
        <dbReference type="ARBA" id="ARBA00022679"/>
    </source>
</evidence>
<dbReference type="GO" id="GO:0019878">
    <property type="term" value="P:lysine biosynthetic process via aminoadipic acid"/>
    <property type="evidence" value="ECO:0007669"/>
    <property type="project" value="TreeGrafter"/>
</dbReference>
<dbReference type="PANTHER" id="PTHR42790">
    <property type="entry name" value="AMINOTRANSFERASE"/>
    <property type="match status" value="1"/>
</dbReference>
<dbReference type="EMBL" id="FXLY01000007">
    <property type="protein sequence ID" value="SMN21050.1"/>
    <property type="molecule type" value="Genomic_DNA"/>
</dbReference>
<sequence>MTAQTPQTYDDLKEIYQSFISRRDKDRHMNIFWETNPSKFNNGNQSLIELSGGMPNESFFPIESINLNILTEPVSNDTIPSIVTREKPEILSLSRTLQYALSEGFPPLIEFIEKFITKLNNIPLYDKNLWKIILAGGSCDSLFKIFETCTDENSTVMVEELTFVPVVSNIINTGAKIIPLKLNLNNKDEGIDLNYMESLLSNWETGPYKHLERPKFLYTIPTGQNPTGLTQSVEKRRKIYKLAQKFNFVILEDDPYGYLKFPKYNHENPLENPYKDGKSISSDEYIKNVLMKSYISMDTDGRVIRFETFSKIFAPGMRLSFVIMNNFFYDKFLKFQEISTRQPSGISQQIVYSTIHSMTSSKDDKDIIESWLQWIMKLACNYTERRNVMLQALYESESFKIDQFSIVEPSAGMFIIIKINFDESKGNIIEQMNKVFNLMDNNGVRAILGYKMAVDQEFSKDHLNFFRLTYSYADNNNQIKEAINRINKSLLEYFK</sequence>
<dbReference type="Pfam" id="PF00155">
    <property type="entry name" value="Aminotran_1_2"/>
    <property type="match status" value="1"/>
</dbReference>
<dbReference type="GO" id="GO:0047536">
    <property type="term" value="F:2-aminoadipate transaminase activity"/>
    <property type="evidence" value="ECO:0007669"/>
    <property type="project" value="TreeGrafter"/>
</dbReference>
<evidence type="ECO:0000256" key="2">
    <source>
        <dbReference type="ARBA" id="ARBA00007441"/>
    </source>
</evidence>
<dbReference type="InterPro" id="IPR004839">
    <property type="entry name" value="Aminotransferase_I/II_large"/>
</dbReference>
<dbReference type="SUPFAM" id="SSF53383">
    <property type="entry name" value="PLP-dependent transferases"/>
    <property type="match status" value="1"/>
</dbReference>
<dbReference type="PANTHER" id="PTHR42790:SF2">
    <property type="entry name" value="AROMATIC AMINO ACID AMINOTRANSFERASE 2"/>
    <property type="match status" value="1"/>
</dbReference>
<keyword evidence="5" id="KW-0663">Pyridoxal phosphate</keyword>
<comment type="cofactor">
    <cofactor evidence="1">
        <name>pyridoxal 5'-phosphate</name>
        <dbReference type="ChEBI" id="CHEBI:597326"/>
    </cofactor>
</comment>
<feature type="domain" description="Aminotransferase class I/classII large" evidence="6">
    <location>
        <begin position="74"/>
        <end position="486"/>
    </location>
</feature>
<dbReference type="CDD" id="cd00609">
    <property type="entry name" value="AAT_like"/>
    <property type="match status" value="1"/>
</dbReference>
<evidence type="ECO:0000259" key="6">
    <source>
        <dbReference type="Pfam" id="PF00155"/>
    </source>
</evidence>
<evidence type="ECO:0000256" key="1">
    <source>
        <dbReference type="ARBA" id="ARBA00001933"/>
    </source>
</evidence>
<dbReference type="OrthoDB" id="691673at2759"/>
<keyword evidence="8" id="KW-1185">Reference proteome</keyword>
<proteinExistence type="inferred from homology"/>
<evidence type="ECO:0000313" key="8">
    <source>
        <dbReference type="Proteomes" id="UP000196158"/>
    </source>
</evidence>
<dbReference type="InterPro" id="IPR015421">
    <property type="entry name" value="PyrdxlP-dep_Trfase_major"/>
</dbReference>
<evidence type="ECO:0000313" key="7">
    <source>
        <dbReference type="EMBL" id="SMN21050.1"/>
    </source>
</evidence>
<dbReference type="InterPro" id="IPR015424">
    <property type="entry name" value="PyrdxlP-dep_Trfase"/>
</dbReference>
<gene>
    <name evidence="7" type="ORF">KASA_0L00660G</name>
</gene>
<dbReference type="InterPro" id="IPR050859">
    <property type="entry name" value="Class-I_PLP-dep_aminotransf"/>
</dbReference>
<dbReference type="GO" id="GO:0008793">
    <property type="term" value="F:aromatic-amino-acid transaminase activity"/>
    <property type="evidence" value="ECO:0007669"/>
    <property type="project" value="TreeGrafter"/>
</dbReference>
<dbReference type="Proteomes" id="UP000196158">
    <property type="component" value="Unassembled WGS sequence"/>
</dbReference>
<evidence type="ECO:0000256" key="5">
    <source>
        <dbReference type="ARBA" id="ARBA00022898"/>
    </source>
</evidence>
<dbReference type="GO" id="GO:0009074">
    <property type="term" value="P:aromatic amino acid family catabolic process"/>
    <property type="evidence" value="ECO:0007669"/>
    <property type="project" value="TreeGrafter"/>
</dbReference>
<dbReference type="GO" id="GO:0006571">
    <property type="term" value="P:tyrosine biosynthetic process"/>
    <property type="evidence" value="ECO:0007669"/>
    <property type="project" value="TreeGrafter"/>
</dbReference>
<protein>
    <submittedName>
        <fullName evidence="7">Similar to Saccharomyces cerevisiae YHR137W ARO9 Aromatic aminotransferase II, catalyzes the first step of tryptophan, phenylalanine, and tyrosine catabolism</fullName>
    </submittedName>
</protein>